<evidence type="ECO:0000313" key="2">
    <source>
        <dbReference type="Proteomes" id="UP000663444"/>
    </source>
</evidence>
<name>A0A974SQ70_9RHOO</name>
<protein>
    <submittedName>
        <fullName evidence="1">DNA-binding protein</fullName>
    </submittedName>
</protein>
<dbReference type="EMBL" id="CP064781">
    <property type="protein sequence ID" value="QRJ64436.1"/>
    <property type="molecule type" value="Genomic_DNA"/>
</dbReference>
<sequence>MNEMTKNIRLLDLMESPNGWGHEEGREVFSKLLQVVESNPGKRIFRISLDGVARTDASFPRESVMELARRYRGDKGFCLVDLENIDLLDNWESAAEKKEQPIVLWRRDGSHKIIGLQPSKGNAEILELALKVPVIRAADAVTQLDLKLPNASTKLKQLWEQGFLLRREDVAESGGVEFLYFRIQ</sequence>
<keyword evidence="2" id="KW-1185">Reference proteome</keyword>
<dbReference type="Proteomes" id="UP000663444">
    <property type="component" value="Chromosome"/>
</dbReference>
<dbReference type="RefSeq" id="WP_203387980.1">
    <property type="nucleotide sequence ID" value="NZ_CP064781.1"/>
</dbReference>
<dbReference type="KEGG" id="ares:IWH25_03535"/>
<dbReference type="GO" id="GO:0003677">
    <property type="term" value="F:DNA binding"/>
    <property type="evidence" value="ECO:0007669"/>
    <property type="project" value="UniProtKB-KW"/>
</dbReference>
<gene>
    <name evidence="1" type="ORF">IWH25_03535</name>
</gene>
<accession>A0A974SQ70</accession>
<keyword evidence="1" id="KW-0238">DNA-binding</keyword>
<evidence type="ECO:0000313" key="1">
    <source>
        <dbReference type="EMBL" id="QRJ64436.1"/>
    </source>
</evidence>
<dbReference type="AlphaFoldDB" id="A0A974SQ70"/>
<reference evidence="1" key="1">
    <citation type="submission" date="2020-11" db="EMBL/GenBank/DDBJ databases">
        <title>Azospira restricta DSM 18626 genome sequence.</title>
        <authorList>
            <person name="Moe W.M."/>
        </authorList>
    </citation>
    <scope>NUCLEOTIDE SEQUENCE</scope>
    <source>
        <strain evidence="1">DSM 18626</strain>
    </source>
</reference>
<proteinExistence type="predicted"/>
<organism evidence="1 2">
    <name type="scientific">Azospira restricta</name>
    <dbReference type="NCBI Taxonomy" id="404405"/>
    <lineage>
        <taxon>Bacteria</taxon>
        <taxon>Pseudomonadati</taxon>
        <taxon>Pseudomonadota</taxon>
        <taxon>Betaproteobacteria</taxon>
        <taxon>Rhodocyclales</taxon>
        <taxon>Rhodocyclaceae</taxon>
        <taxon>Azospira</taxon>
    </lineage>
</organism>